<dbReference type="InterPro" id="IPR051095">
    <property type="entry name" value="Dros_DevTransReg"/>
</dbReference>
<dbReference type="PROSITE" id="PS00028">
    <property type="entry name" value="ZINC_FINGER_C2H2_1"/>
    <property type="match status" value="3"/>
</dbReference>
<dbReference type="OrthoDB" id="6077919at2759"/>
<dbReference type="Gene3D" id="3.30.160.60">
    <property type="entry name" value="Classic Zinc Finger"/>
    <property type="match status" value="3"/>
</dbReference>
<dbReference type="GO" id="GO:0048666">
    <property type="term" value="P:neuron development"/>
    <property type="evidence" value="ECO:0007669"/>
    <property type="project" value="UniProtKB-ARBA"/>
</dbReference>
<evidence type="ECO:0000313" key="8">
    <source>
        <dbReference type="Proteomes" id="UP001107558"/>
    </source>
</evidence>
<dbReference type="GO" id="GO:0003006">
    <property type="term" value="P:developmental process involved in reproduction"/>
    <property type="evidence" value="ECO:0007669"/>
    <property type="project" value="UniProtKB-ARBA"/>
</dbReference>
<evidence type="ECO:0000256" key="3">
    <source>
        <dbReference type="PROSITE-ProRule" id="PRU00042"/>
    </source>
</evidence>
<keyword evidence="8" id="KW-1185">Reference proteome</keyword>
<proteinExistence type="predicted"/>
<keyword evidence="3" id="KW-0862">Zinc</keyword>
<dbReference type="SUPFAM" id="SSF57667">
    <property type="entry name" value="beta-beta-alpha zinc fingers"/>
    <property type="match status" value="1"/>
</dbReference>
<dbReference type="PANTHER" id="PTHR23110:SF93">
    <property type="entry name" value="ZINC FINGER AND BTB DOMAIN-CONTAINING PROTEIN 14-LIKE PROTEIN"/>
    <property type="match status" value="1"/>
</dbReference>
<dbReference type="Gene3D" id="3.30.710.10">
    <property type="entry name" value="Potassium Channel Kv1.1, Chain A"/>
    <property type="match status" value="1"/>
</dbReference>
<dbReference type="GO" id="GO:0008270">
    <property type="term" value="F:zinc ion binding"/>
    <property type="evidence" value="ECO:0007669"/>
    <property type="project" value="UniProtKB-KW"/>
</dbReference>
<gene>
    <name evidence="7" type="ORF">PVAND_008544</name>
</gene>
<dbReference type="InterPro" id="IPR036236">
    <property type="entry name" value="Znf_C2H2_sf"/>
</dbReference>
<dbReference type="InterPro" id="IPR011333">
    <property type="entry name" value="SKP1/BTB/POZ_sf"/>
</dbReference>
<dbReference type="GO" id="GO:0006357">
    <property type="term" value="P:regulation of transcription by RNA polymerase II"/>
    <property type="evidence" value="ECO:0007669"/>
    <property type="project" value="TreeGrafter"/>
</dbReference>
<evidence type="ECO:0000256" key="4">
    <source>
        <dbReference type="SAM" id="MobiDB-lite"/>
    </source>
</evidence>
<dbReference type="PROSITE" id="PS50097">
    <property type="entry name" value="BTB"/>
    <property type="match status" value="1"/>
</dbReference>
<accession>A0A9J6C9X3</accession>
<dbReference type="Pfam" id="PF00096">
    <property type="entry name" value="zf-C2H2"/>
    <property type="match status" value="1"/>
</dbReference>
<dbReference type="InterPro" id="IPR013087">
    <property type="entry name" value="Znf_C2H2_type"/>
</dbReference>
<comment type="subcellular location">
    <subcellularLocation>
        <location evidence="1">Nucleus</location>
    </subcellularLocation>
</comment>
<dbReference type="InterPro" id="IPR000210">
    <property type="entry name" value="BTB/POZ_dom"/>
</dbReference>
<dbReference type="SMART" id="SM00355">
    <property type="entry name" value="ZnF_C2H2"/>
    <property type="match status" value="4"/>
</dbReference>
<feature type="region of interest" description="Disordered" evidence="4">
    <location>
        <begin position="506"/>
        <end position="526"/>
    </location>
</feature>
<dbReference type="SUPFAM" id="SSF54695">
    <property type="entry name" value="POZ domain"/>
    <property type="match status" value="1"/>
</dbReference>
<keyword evidence="3" id="KW-0863">Zinc-finger</keyword>
<feature type="domain" description="C2H2-type" evidence="6">
    <location>
        <begin position="593"/>
        <end position="620"/>
    </location>
</feature>
<feature type="compositionally biased region" description="Polar residues" evidence="4">
    <location>
        <begin position="185"/>
        <end position="202"/>
    </location>
</feature>
<feature type="region of interest" description="Disordered" evidence="4">
    <location>
        <begin position="231"/>
        <end position="259"/>
    </location>
</feature>
<dbReference type="Pfam" id="PF00651">
    <property type="entry name" value="BTB"/>
    <property type="match status" value="1"/>
</dbReference>
<evidence type="ECO:0000256" key="2">
    <source>
        <dbReference type="ARBA" id="ARBA00023242"/>
    </source>
</evidence>
<feature type="compositionally biased region" description="Polar residues" evidence="4">
    <location>
        <begin position="231"/>
        <end position="252"/>
    </location>
</feature>
<sequence>MSQTGISPSNSIPISAENYQLKWNSHVSNLNSSISSLYKNEKYADVMLFTCNSDEGFCGIPAHKLILGTCSHYFSSIFDNNPTPINTMIYIFLPPELSKRAVATLIQYMYTGEATVANDILNEVLKGGEVLKIRGLCKVNSTSNNTKYTTIDSTHQSQQQHQQLTPAIHSSSTNNYQPYKLIENGTVSTSSPLKSNKSTPRNSIDKAASVHCSTEARNQQHILTQNESPVVVMTSPSSQPNQPQNYAQQSMTNNNQSQHIQQSNNLIIVKKDMAIDPGDASNIPVEHFGLISLKIAAAVKKAQQQQSNLRKSPITTGPPSSSSGYQVDENIRYDTIASPPTFKVYTTSNDIHHQQQQQHMTEDVLRYTEKKKRIAQNQKPSSSTDCIKNSKQFENGQSFQLASSTAIVSHDKNLQQSQQNFPEALSFLTIKEEPIEWSEFDANGIAAQVGDNRTEIITVKPETLEDIENSLSSEVTDKVYSPLTCEVCNLKFQLPSAWVRHIESHSEMNQAQPSVPKKRKKADEEENSENINILSCDLCDNLSFATPAQWVRHVQNTHTETELAISNNSILLKKTNVRQQQQQPKESPVEKPSTCNICKKIFPSYASMLIHKRSHADEKPFACTQLNCNRVFNIKSNLLRHMRTCHNQIPSNENENHDSDSVE</sequence>
<reference evidence="7" key="1">
    <citation type="submission" date="2021-03" db="EMBL/GenBank/DDBJ databases">
        <title>Chromosome level genome of the anhydrobiotic midge Polypedilum vanderplanki.</title>
        <authorList>
            <person name="Yoshida Y."/>
            <person name="Kikawada T."/>
            <person name="Gusev O."/>
        </authorList>
    </citation>
    <scope>NUCLEOTIDE SEQUENCE</scope>
    <source>
        <strain evidence="7">NIAS01</strain>
        <tissue evidence="7">Whole body or cell culture</tissue>
    </source>
</reference>
<keyword evidence="3" id="KW-0479">Metal-binding</keyword>
<dbReference type="AlphaFoldDB" id="A0A9J6C9X3"/>
<evidence type="ECO:0008006" key="9">
    <source>
        <dbReference type="Google" id="ProtNLM"/>
    </source>
</evidence>
<feature type="compositionally biased region" description="Low complexity" evidence="4">
    <location>
        <begin position="304"/>
        <end position="324"/>
    </location>
</feature>
<feature type="domain" description="BTB" evidence="5">
    <location>
        <begin position="44"/>
        <end position="118"/>
    </location>
</feature>
<dbReference type="GO" id="GO:0048513">
    <property type="term" value="P:animal organ development"/>
    <property type="evidence" value="ECO:0007669"/>
    <property type="project" value="UniProtKB-ARBA"/>
</dbReference>
<dbReference type="PANTHER" id="PTHR23110">
    <property type="entry name" value="BTB DOMAIN TRANSCRIPTION FACTOR"/>
    <property type="match status" value="1"/>
</dbReference>
<dbReference type="GO" id="GO:0005634">
    <property type="term" value="C:nucleus"/>
    <property type="evidence" value="ECO:0007669"/>
    <property type="project" value="UniProtKB-SubCell"/>
</dbReference>
<evidence type="ECO:0000259" key="6">
    <source>
        <dbReference type="PROSITE" id="PS50157"/>
    </source>
</evidence>
<evidence type="ECO:0000313" key="7">
    <source>
        <dbReference type="EMBL" id="KAG5678921.1"/>
    </source>
</evidence>
<feature type="region of interest" description="Disordered" evidence="4">
    <location>
        <begin position="185"/>
        <end position="209"/>
    </location>
</feature>
<dbReference type="Proteomes" id="UP001107558">
    <property type="component" value="Chromosome 2"/>
</dbReference>
<feature type="domain" description="C2H2-type" evidence="6">
    <location>
        <begin position="621"/>
        <end position="646"/>
    </location>
</feature>
<dbReference type="EMBL" id="JADBJN010000002">
    <property type="protein sequence ID" value="KAG5678921.1"/>
    <property type="molecule type" value="Genomic_DNA"/>
</dbReference>
<organism evidence="7 8">
    <name type="scientific">Polypedilum vanderplanki</name>
    <name type="common">Sleeping chironomid midge</name>
    <dbReference type="NCBI Taxonomy" id="319348"/>
    <lineage>
        <taxon>Eukaryota</taxon>
        <taxon>Metazoa</taxon>
        <taxon>Ecdysozoa</taxon>
        <taxon>Arthropoda</taxon>
        <taxon>Hexapoda</taxon>
        <taxon>Insecta</taxon>
        <taxon>Pterygota</taxon>
        <taxon>Neoptera</taxon>
        <taxon>Endopterygota</taxon>
        <taxon>Diptera</taxon>
        <taxon>Nematocera</taxon>
        <taxon>Chironomoidea</taxon>
        <taxon>Chironomidae</taxon>
        <taxon>Chironominae</taxon>
        <taxon>Polypedilum</taxon>
        <taxon>Polypedilum</taxon>
    </lineage>
</organism>
<protein>
    <recommendedName>
        <fullName evidence="9">Zinc finger protein</fullName>
    </recommendedName>
</protein>
<dbReference type="PROSITE" id="PS50157">
    <property type="entry name" value="ZINC_FINGER_C2H2_2"/>
    <property type="match status" value="2"/>
</dbReference>
<evidence type="ECO:0000256" key="1">
    <source>
        <dbReference type="ARBA" id="ARBA00004123"/>
    </source>
</evidence>
<evidence type="ECO:0000259" key="5">
    <source>
        <dbReference type="PROSITE" id="PS50097"/>
    </source>
</evidence>
<keyword evidence="2" id="KW-0539">Nucleus</keyword>
<comment type="caution">
    <text evidence="7">The sequence shown here is derived from an EMBL/GenBank/DDBJ whole genome shotgun (WGS) entry which is preliminary data.</text>
</comment>
<name>A0A9J6C9X3_POLVA</name>
<feature type="region of interest" description="Disordered" evidence="4">
    <location>
        <begin position="304"/>
        <end position="327"/>
    </location>
</feature>
<dbReference type="SMART" id="SM00225">
    <property type="entry name" value="BTB"/>
    <property type="match status" value="1"/>
</dbReference>